<proteinExistence type="predicted"/>
<evidence type="ECO:0000313" key="2">
    <source>
        <dbReference type="WBParaSite" id="MhA1_Contig558.frz3.gene10"/>
    </source>
</evidence>
<protein>
    <submittedName>
        <fullName evidence="2">Lipoprotein</fullName>
    </submittedName>
</protein>
<dbReference type="AlphaFoldDB" id="A0A1I8BSF5"/>
<evidence type="ECO:0000313" key="1">
    <source>
        <dbReference type="Proteomes" id="UP000095281"/>
    </source>
</evidence>
<keyword evidence="1" id="KW-1185">Reference proteome</keyword>
<sequence length="148" mass="15867">MIINGKGVQYSEGVTNVDGVKIVKTGDKIKIRGKKLKYNSYSSGQQLKGALKANAVEGRAFGIMQNITTNKEKYMHIADVKGNNHITINGGISNVKINGEGTDFGEESDGSKTVEITQDKSGNYRQINDTVITIDGNSVTTSGGVYYG</sequence>
<organism evidence="1 2">
    <name type="scientific">Meloidogyne hapla</name>
    <name type="common">Root-knot nematode worm</name>
    <dbReference type="NCBI Taxonomy" id="6305"/>
    <lineage>
        <taxon>Eukaryota</taxon>
        <taxon>Metazoa</taxon>
        <taxon>Ecdysozoa</taxon>
        <taxon>Nematoda</taxon>
        <taxon>Chromadorea</taxon>
        <taxon>Rhabditida</taxon>
        <taxon>Tylenchina</taxon>
        <taxon>Tylenchomorpha</taxon>
        <taxon>Tylenchoidea</taxon>
        <taxon>Meloidogynidae</taxon>
        <taxon>Meloidogyninae</taxon>
        <taxon>Meloidogyne</taxon>
    </lineage>
</organism>
<dbReference type="WBParaSite" id="MhA1_Contig558.frz3.gene10">
    <property type="protein sequence ID" value="MhA1_Contig558.frz3.gene10"/>
    <property type="gene ID" value="MhA1_Contig558.frz3.gene10"/>
</dbReference>
<reference evidence="2" key="1">
    <citation type="submission" date="2016-11" db="UniProtKB">
        <authorList>
            <consortium name="WormBaseParasite"/>
        </authorList>
    </citation>
    <scope>IDENTIFICATION</scope>
</reference>
<dbReference type="Proteomes" id="UP000095281">
    <property type="component" value="Unplaced"/>
</dbReference>
<accession>A0A1I8BSF5</accession>
<name>A0A1I8BSF5_MELHA</name>